<evidence type="ECO:0000313" key="21">
    <source>
        <dbReference type="Proteomes" id="UP000077384"/>
    </source>
</evidence>
<keyword evidence="8" id="KW-0133">Cell shape</keyword>
<evidence type="ECO:0000256" key="16">
    <source>
        <dbReference type="SAM" id="SignalP"/>
    </source>
</evidence>
<dbReference type="GO" id="GO:0009252">
    <property type="term" value="P:peptidoglycan biosynthetic process"/>
    <property type="evidence" value="ECO:0007669"/>
    <property type="project" value="UniProtKB-UniPathway"/>
</dbReference>
<comment type="similarity">
    <text evidence="2 14">Belongs to the peptidase S11 family.</text>
</comment>
<dbReference type="GO" id="GO:0008360">
    <property type="term" value="P:regulation of cell shape"/>
    <property type="evidence" value="ECO:0007669"/>
    <property type="project" value="UniProtKB-KW"/>
</dbReference>
<evidence type="ECO:0000256" key="5">
    <source>
        <dbReference type="ARBA" id="ARBA00022670"/>
    </source>
</evidence>
<gene>
    <name evidence="19" type="primary">dacB_2</name>
    <name evidence="20" type="synonym">dacB_3</name>
    <name evidence="20" type="ORF">CLCOS_37220</name>
    <name evidence="19" type="ORF">WX73_01701</name>
</gene>
<feature type="signal peptide" evidence="16">
    <location>
        <begin position="1"/>
        <end position="25"/>
    </location>
</feature>
<reference evidence="20 22" key="2">
    <citation type="journal article" date="2016" name="Front. Microbiol.">
        <title>Industrial Acetogenic Biocatalysts: A Comparative Metabolic and Genomic Analysis.</title>
        <authorList>
            <person name="Bengelsdorf F."/>
            <person name="Poehlein A."/>
            <person name="Sonja S."/>
            <person name="Erz C."/>
            <person name="Hummel T."/>
            <person name="Hoffmeister S."/>
            <person name="Daniel R."/>
            <person name="Durre P."/>
        </authorList>
    </citation>
    <scope>NUCLEOTIDE SEQUENCE [LARGE SCALE GENOMIC DNA]</scope>
    <source>
        <strain evidence="20 22">PTA-10522</strain>
    </source>
</reference>
<evidence type="ECO:0000313" key="20">
    <source>
        <dbReference type="EMBL" id="OBR90989.1"/>
    </source>
</evidence>
<dbReference type="UniPathway" id="UPA00219"/>
<feature type="domain" description="Peptidase S11 D-Ala-D-Ala carboxypeptidase A C-terminal" evidence="18">
    <location>
        <begin position="278"/>
        <end position="359"/>
    </location>
</feature>
<feature type="active site" evidence="12">
    <location>
        <position position="116"/>
    </location>
</feature>
<evidence type="ECO:0000256" key="7">
    <source>
        <dbReference type="ARBA" id="ARBA00022801"/>
    </source>
</evidence>
<keyword evidence="9" id="KW-0573">Peptidoglycan synthesis</keyword>
<evidence type="ECO:0000256" key="9">
    <source>
        <dbReference type="ARBA" id="ARBA00022984"/>
    </source>
</evidence>
<evidence type="ECO:0000256" key="15">
    <source>
        <dbReference type="SAM" id="Phobius"/>
    </source>
</evidence>
<dbReference type="AlphaFoldDB" id="A0A166S2U2"/>
<proteinExistence type="inferred from homology"/>
<keyword evidence="5" id="KW-0645">Protease</keyword>
<name>A0A166S2U2_9CLOT</name>
<keyword evidence="22" id="KW-1185">Reference proteome</keyword>
<keyword evidence="7 19" id="KW-0378">Hydrolase</keyword>
<evidence type="ECO:0000256" key="1">
    <source>
        <dbReference type="ARBA" id="ARBA00004752"/>
    </source>
</evidence>
<protein>
    <recommendedName>
        <fullName evidence="3">serine-type D-Ala-D-Ala carboxypeptidase</fullName>
        <ecNumber evidence="3">3.4.16.4</ecNumber>
    </recommendedName>
</protein>
<sequence>MKRIVTFALLFLLICSNNPYGVVHAKEMPPPVSADGAVILDAATGQLLYSKNPDTAYPPASTTKIMTALLTLENTNLNDKVIIGKNPPNVYGTRVGLCEGEQLTVKDLLYGLLLASDNDCAEALAEHIGGTMDKFVVKMNKRAKELGAKNTNFVNPTGLFDENHKTSARDLALMMRALSKHPEYSKIATTISYTIPATNKSPQPREVWNENKLIQKQSTYYYSGCLGGKTGYTVQSFHSYVSTATRNGQQLIVALIHDKNKTFFPDAVSLFNFGFNNFTFTKLYQKGALVTTYNKDGLSIPLIAAYDFYYIKPKDDTNVPQVTLKDKNLMFRFFKKGDIVDEASISFEGKEIGKLKLASSIAHGEKQVLNSNNMQKIIMKNKYLLAVPIIIIILAVVFVLKKRVFSNK</sequence>
<dbReference type="InterPro" id="IPR012338">
    <property type="entry name" value="Beta-lactam/transpept-like"/>
</dbReference>
<keyword evidence="10" id="KW-0961">Cell wall biogenesis/degradation</keyword>
<dbReference type="Proteomes" id="UP000093694">
    <property type="component" value="Unassembled WGS sequence"/>
</dbReference>
<dbReference type="Gene3D" id="3.40.710.10">
    <property type="entry name" value="DD-peptidase/beta-lactamase superfamily"/>
    <property type="match status" value="1"/>
</dbReference>
<evidence type="ECO:0000256" key="13">
    <source>
        <dbReference type="PIRSR" id="PIRSR618044-2"/>
    </source>
</evidence>
<evidence type="ECO:0000256" key="3">
    <source>
        <dbReference type="ARBA" id="ARBA00012448"/>
    </source>
</evidence>
<comment type="caution">
    <text evidence="19">The sequence shown here is derived from an EMBL/GenBank/DDBJ whole genome shotgun (WGS) entry which is preliminary data.</text>
</comment>
<keyword evidence="15" id="KW-0472">Membrane</keyword>
<comment type="pathway">
    <text evidence="1">Cell wall biogenesis; peptidoglycan biosynthesis.</text>
</comment>
<dbReference type="Pfam" id="PF00768">
    <property type="entry name" value="Peptidase_S11"/>
    <property type="match status" value="1"/>
</dbReference>
<evidence type="ECO:0000256" key="11">
    <source>
        <dbReference type="ARBA" id="ARBA00034000"/>
    </source>
</evidence>
<dbReference type="PANTHER" id="PTHR21581:SF33">
    <property type="entry name" value="D-ALANYL-D-ALANINE CARBOXYPEPTIDASE DACB"/>
    <property type="match status" value="1"/>
</dbReference>
<evidence type="ECO:0000256" key="2">
    <source>
        <dbReference type="ARBA" id="ARBA00007164"/>
    </source>
</evidence>
<dbReference type="PATRIC" id="fig|1705578.3.peg.1957"/>
<keyword evidence="15" id="KW-0812">Transmembrane</keyword>
<feature type="active site" description="Acyl-ester intermediate" evidence="12">
    <location>
        <position position="64"/>
    </location>
</feature>
<feature type="domain" description="Peptidase S11 D-alanyl-D-alanine carboxypeptidase A N-terminal" evidence="17">
    <location>
        <begin position="27"/>
        <end position="259"/>
    </location>
</feature>
<dbReference type="PANTHER" id="PTHR21581">
    <property type="entry name" value="D-ALANYL-D-ALANINE CARBOXYPEPTIDASE"/>
    <property type="match status" value="1"/>
</dbReference>
<dbReference type="PRINTS" id="PR00725">
    <property type="entry name" value="DADACBPTASE1"/>
</dbReference>
<dbReference type="GO" id="GO:0009002">
    <property type="term" value="F:serine-type D-Ala-D-Ala carboxypeptidase activity"/>
    <property type="evidence" value="ECO:0007669"/>
    <property type="project" value="UniProtKB-EC"/>
</dbReference>
<evidence type="ECO:0000256" key="14">
    <source>
        <dbReference type="RuleBase" id="RU004016"/>
    </source>
</evidence>
<accession>A0A166S2U2</accession>
<evidence type="ECO:0000313" key="19">
    <source>
        <dbReference type="EMBL" id="OAA91547.1"/>
    </source>
</evidence>
<evidence type="ECO:0000256" key="8">
    <source>
        <dbReference type="ARBA" id="ARBA00022960"/>
    </source>
</evidence>
<dbReference type="GO" id="GO:0006508">
    <property type="term" value="P:proteolysis"/>
    <property type="evidence" value="ECO:0007669"/>
    <property type="project" value="UniProtKB-KW"/>
</dbReference>
<dbReference type="Proteomes" id="UP000077384">
    <property type="component" value="Unassembled WGS sequence"/>
</dbReference>
<dbReference type="SUPFAM" id="SSF56601">
    <property type="entry name" value="beta-lactamase/transpeptidase-like"/>
    <property type="match status" value="1"/>
</dbReference>
<dbReference type="EC" id="3.4.16.4" evidence="3"/>
<feature type="binding site" evidence="13">
    <location>
        <position position="229"/>
    </location>
    <ligand>
        <name>substrate</name>
    </ligand>
</feature>
<comment type="catalytic activity">
    <reaction evidence="11">
        <text>Preferential cleavage: (Ac)2-L-Lys-D-Ala-|-D-Ala. Also transpeptidation of peptidyl-alanyl moieties that are N-acyl substituents of D-alanine.</text>
        <dbReference type="EC" id="3.4.16.4"/>
    </reaction>
</comment>
<feature type="transmembrane region" description="Helical" evidence="15">
    <location>
        <begin position="383"/>
        <end position="400"/>
    </location>
</feature>
<keyword evidence="15" id="KW-1133">Transmembrane helix</keyword>
<dbReference type="RefSeq" id="WP_063601791.1">
    <property type="nucleotide sequence ID" value="NZ_LITQ01000025.1"/>
</dbReference>
<keyword evidence="4 19" id="KW-0121">Carboxypeptidase</keyword>
<feature type="active site" description="Acyl-ester intermediate" evidence="12">
    <location>
        <position position="61"/>
    </location>
</feature>
<dbReference type="EMBL" id="LROR01000084">
    <property type="protein sequence ID" value="OBR90989.1"/>
    <property type="molecule type" value="Genomic_DNA"/>
</dbReference>
<feature type="chain" id="PRO_5007879325" description="serine-type D-Ala-D-Ala carboxypeptidase" evidence="16">
    <location>
        <begin position="26"/>
        <end position="408"/>
    </location>
</feature>
<evidence type="ECO:0000256" key="6">
    <source>
        <dbReference type="ARBA" id="ARBA00022729"/>
    </source>
</evidence>
<dbReference type="InterPro" id="IPR001967">
    <property type="entry name" value="Peptidase_S11_N"/>
</dbReference>
<reference evidence="19 21" key="1">
    <citation type="journal article" date="2015" name="Biotechnol. Bioeng.">
        <title>Genome sequence and phenotypic characterization of Caulobacter segnis.</title>
        <authorList>
            <person name="Patel S."/>
            <person name="Fletcher B."/>
            <person name="Scott D.C."/>
            <person name="Ely B."/>
        </authorList>
    </citation>
    <scope>NUCLEOTIDE SEQUENCE [LARGE SCALE GENOMIC DNA]</scope>
    <source>
        <strain evidence="19 21">PS02</strain>
    </source>
</reference>
<organism evidence="19 21">
    <name type="scientific">Clostridium coskatii</name>
    <dbReference type="NCBI Taxonomy" id="1705578"/>
    <lineage>
        <taxon>Bacteria</taxon>
        <taxon>Bacillati</taxon>
        <taxon>Bacillota</taxon>
        <taxon>Clostridia</taxon>
        <taxon>Eubacteriales</taxon>
        <taxon>Clostridiaceae</taxon>
        <taxon>Clostridium</taxon>
    </lineage>
</organism>
<evidence type="ECO:0000256" key="12">
    <source>
        <dbReference type="PIRSR" id="PIRSR618044-1"/>
    </source>
</evidence>
<dbReference type="Pfam" id="PF07943">
    <property type="entry name" value="PBP5_C"/>
    <property type="match status" value="1"/>
</dbReference>
<evidence type="ECO:0000313" key="22">
    <source>
        <dbReference type="Proteomes" id="UP000093694"/>
    </source>
</evidence>
<dbReference type="EMBL" id="LITQ01000025">
    <property type="protein sequence ID" value="OAA91547.1"/>
    <property type="molecule type" value="Genomic_DNA"/>
</dbReference>
<evidence type="ECO:0000256" key="10">
    <source>
        <dbReference type="ARBA" id="ARBA00023316"/>
    </source>
</evidence>
<dbReference type="InterPro" id="IPR012907">
    <property type="entry name" value="Peptidase_S11_C"/>
</dbReference>
<dbReference type="GO" id="GO:0071555">
    <property type="term" value="P:cell wall organization"/>
    <property type="evidence" value="ECO:0007669"/>
    <property type="project" value="UniProtKB-KW"/>
</dbReference>
<evidence type="ECO:0000259" key="18">
    <source>
        <dbReference type="Pfam" id="PF07943"/>
    </source>
</evidence>
<evidence type="ECO:0000259" key="17">
    <source>
        <dbReference type="Pfam" id="PF00768"/>
    </source>
</evidence>
<keyword evidence="6 16" id="KW-0732">Signal</keyword>
<evidence type="ECO:0000256" key="4">
    <source>
        <dbReference type="ARBA" id="ARBA00022645"/>
    </source>
</evidence>
<dbReference type="InterPro" id="IPR018044">
    <property type="entry name" value="Peptidase_S11"/>
</dbReference>